<feature type="signal peptide" evidence="1">
    <location>
        <begin position="1"/>
        <end position="22"/>
    </location>
</feature>
<dbReference type="AlphaFoldDB" id="A0AAF0ALC3"/>
<dbReference type="KEGG" id="dce:O6P33_00985"/>
<proteinExistence type="predicted"/>
<reference evidence="2 3" key="1">
    <citation type="submission" date="2022-12" db="EMBL/GenBank/DDBJ databases">
        <title>Coexistence and Characterization of a Novel Tigecycline Resistance gene tet(X) variant and blaNDM-1 in a Pseudomonas caeni Isolate of Chicken Origin.</title>
        <authorList>
            <person name="Lu X."/>
            <person name="Zhang L."/>
            <person name="Li R."/>
            <person name="Wang Z."/>
        </authorList>
    </citation>
    <scope>NUCLEOTIDE SEQUENCE [LARGE SCALE GENOMIC DNA]</scope>
    <source>
        <strain evidence="2 3">CE14</strain>
    </source>
</reference>
<dbReference type="EMBL" id="CP114976">
    <property type="protein sequence ID" value="WBE25453.1"/>
    <property type="molecule type" value="Genomic_DNA"/>
</dbReference>
<dbReference type="RefSeq" id="WP_269818394.1">
    <property type="nucleotide sequence ID" value="NZ_CP114976.1"/>
</dbReference>
<evidence type="ECO:0000256" key="1">
    <source>
        <dbReference type="SAM" id="SignalP"/>
    </source>
</evidence>
<organism evidence="2 3">
    <name type="scientific">Denitrificimonas caeni</name>
    <dbReference type="NCBI Taxonomy" id="521720"/>
    <lineage>
        <taxon>Bacteria</taxon>
        <taxon>Pseudomonadati</taxon>
        <taxon>Pseudomonadota</taxon>
        <taxon>Gammaproteobacteria</taxon>
        <taxon>Pseudomonadales</taxon>
        <taxon>Pseudomonadaceae</taxon>
        <taxon>Denitrificimonas</taxon>
    </lineage>
</organism>
<dbReference type="Proteomes" id="UP001212189">
    <property type="component" value="Chromosome"/>
</dbReference>
<keyword evidence="1" id="KW-0732">Signal</keyword>
<name>A0AAF0ALC3_9GAMM</name>
<sequence length="354" mass="37887">MTSLSSALLLIACGLYSAVGLAAPSTASSSAADITQQPRSPRAPLLERSVLSAQAVQLSNDADQLISLSTATEHFSALFLPANTATAQGLVILLPGVGETFDWPNSIGPLRRNLPDAGWHTLSLNLPEPPQADITAEHFIAEPVAEQFIVQPPAPIAEAPIEAEPAQPIIEEAPDPVAEPEEEPVAEEAISEEPEVIAETPVPTAPEPLPIPDYPERISNFIDAAIAYGQSINAAHIILLGQHEGAHWALDYQASHPASAAATVLISVRESRLASASVENLIDANMQPIADFYYKGNAQTESAARQRLNASRRAHLPAYQQISLSADAGIHSLEQEQLFRRVKGWLNKSFTNPW</sequence>
<dbReference type="InterPro" id="IPR022529">
    <property type="entry name" value="DUF3530"/>
</dbReference>
<dbReference type="Gene3D" id="3.40.50.1820">
    <property type="entry name" value="alpha/beta hydrolase"/>
    <property type="match status" value="1"/>
</dbReference>
<dbReference type="SUPFAM" id="SSF53474">
    <property type="entry name" value="alpha/beta-Hydrolases"/>
    <property type="match status" value="1"/>
</dbReference>
<evidence type="ECO:0000313" key="3">
    <source>
        <dbReference type="Proteomes" id="UP001212189"/>
    </source>
</evidence>
<dbReference type="InterPro" id="IPR029058">
    <property type="entry name" value="AB_hydrolase_fold"/>
</dbReference>
<feature type="chain" id="PRO_5042068382" evidence="1">
    <location>
        <begin position="23"/>
        <end position="354"/>
    </location>
</feature>
<evidence type="ECO:0000313" key="2">
    <source>
        <dbReference type="EMBL" id="WBE25453.1"/>
    </source>
</evidence>
<dbReference type="Pfam" id="PF12048">
    <property type="entry name" value="DUF3530"/>
    <property type="match status" value="1"/>
</dbReference>
<accession>A0AAF0ALC3</accession>
<gene>
    <name evidence="2" type="ORF">O6P33_00985</name>
</gene>
<keyword evidence="3" id="KW-1185">Reference proteome</keyword>
<protein>
    <submittedName>
        <fullName evidence="2">DUF3530 family protein</fullName>
    </submittedName>
</protein>